<organism evidence="3">
    <name type="scientific">Lotharella globosa</name>
    <dbReference type="NCBI Taxonomy" id="91324"/>
    <lineage>
        <taxon>Eukaryota</taxon>
        <taxon>Sar</taxon>
        <taxon>Rhizaria</taxon>
        <taxon>Cercozoa</taxon>
        <taxon>Chlorarachniophyceae</taxon>
        <taxon>Lotharella</taxon>
    </lineage>
</organism>
<feature type="transmembrane region" description="Helical" evidence="2">
    <location>
        <begin position="114"/>
        <end position="132"/>
    </location>
</feature>
<feature type="region of interest" description="Disordered" evidence="1">
    <location>
        <begin position="280"/>
        <end position="427"/>
    </location>
</feature>
<dbReference type="PANTHER" id="PTHR37935">
    <property type="entry name" value="CHROMOSOME UNDETERMINED SCAFFOLD_14, WHOLE GENOME SHOTGUN SEQUENCE"/>
    <property type="match status" value="1"/>
</dbReference>
<feature type="compositionally biased region" description="Basic and acidic residues" evidence="1">
    <location>
        <begin position="342"/>
        <end position="371"/>
    </location>
</feature>
<evidence type="ECO:0000256" key="2">
    <source>
        <dbReference type="SAM" id="Phobius"/>
    </source>
</evidence>
<reference evidence="3" key="1">
    <citation type="submission" date="2021-01" db="EMBL/GenBank/DDBJ databases">
        <authorList>
            <person name="Corre E."/>
            <person name="Pelletier E."/>
            <person name="Niang G."/>
            <person name="Scheremetjew M."/>
            <person name="Finn R."/>
            <person name="Kale V."/>
            <person name="Holt S."/>
            <person name="Cochrane G."/>
            <person name="Meng A."/>
            <person name="Brown T."/>
            <person name="Cohen L."/>
        </authorList>
    </citation>
    <scope>NUCLEOTIDE SEQUENCE</scope>
    <source>
        <strain evidence="3">CCCM811</strain>
    </source>
</reference>
<dbReference type="PANTHER" id="PTHR37935:SF1">
    <property type="entry name" value="CHROMOSOME UNDETERMINED SCAFFOLD_14, WHOLE GENOME SHOTGUN SEQUENCE"/>
    <property type="match status" value="1"/>
</dbReference>
<sequence>MHTARRLQWAISKLTHHKPSRYRIILLARNSLCGFPRDASSPSLLGASSWTRLACSRFSTLPNREEKKEEELTKPEDVHARYYSSYPDGGHHGPGGIHELTLYERIMETSWNRFLFMLGMVVFGTVMVALNWKDIRKYFTGEVAEVASSALENQKLLTKSNELAIAVAKHLIENEATQEALTELVSDVLADKKTRDELIVLFSNLFQDPIILDEATVLSQKVTHRVLQDEKVNDHAQRVTAELFQKVLDEKQLQNQAGVALWNSIKYAIVPNWFGDYGSRNTASPNTPTTEPPQYDEDPDIKMEIPASSSSEQQDEMTSAVSDEQTPPHTTEEAQVSESAVGDERTPLHATDEAQISESKEEQKADTEQPETKAPPLSNAEAELREAEIELEKMMEKEAELEAKKAEKQPGNVAGLEQADDFENLNT</sequence>
<feature type="compositionally biased region" description="Polar residues" evidence="1">
    <location>
        <begin position="307"/>
        <end position="338"/>
    </location>
</feature>
<gene>
    <name evidence="3" type="ORF">LGLO00237_LOCUS20674</name>
</gene>
<name>A0A7S4DTD6_9EUKA</name>
<protein>
    <submittedName>
        <fullName evidence="3">Uncharacterized protein</fullName>
    </submittedName>
</protein>
<evidence type="ECO:0000256" key="1">
    <source>
        <dbReference type="SAM" id="MobiDB-lite"/>
    </source>
</evidence>
<keyword evidence="2" id="KW-1133">Transmembrane helix</keyword>
<dbReference type="EMBL" id="HBIV01028920">
    <property type="protein sequence ID" value="CAE0669047.1"/>
    <property type="molecule type" value="Transcribed_RNA"/>
</dbReference>
<accession>A0A7S4DTD6</accession>
<feature type="compositionally biased region" description="Acidic residues" evidence="1">
    <location>
        <begin position="418"/>
        <end position="427"/>
    </location>
</feature>
<evidence type="ECO:0000313" key="3">
    <source>
        <dbReference type="EMBL" id="CAE0669047.1"/>
    </source>
</evidence>
<dbReference type="AlphaFoldDB" id="A0A7S4DTD6"/>
<keyword evidence="2" id="KW-0812">Transmembrane</keyword>
<feature type="compositionally biased region" description="Polar residues" evidence="1">
    <location>
        <begin position="280"/>
        <end position="289"/>
    </location>
</feature>
<keyword evidence="2" id="KW-0472">Membrane</keyword>
<feature type="compositionally biased region" description="Basic and acidic residues" evidence="1">
    <location>
        <begin position="382"/>
        <end position="408"/>
    </location>
</feature>
<proteinExistence type="predicted"/>